<dbReference type="Proteomes" id="UP000566995">
    <property type="component" value="Unassembled WGS sequence"/>
</dbReference>
<comment type="caution">
    <text evidence="1">The sequence shown here is derived from an EMBL/GenBank/DDBJ whole genome shotgun (WGS) entry which is preliminary data.</text>
</comment>
<sequence>MAEVSQLIRDGQLGQELIGHLADFPVLHFSDHAAAIMLEGFTKGESIAARLDNTLEGGVTRDHPGPGYGFAFNAVHWNVENDCFDYEVATELSERNLMGMYAETAVLFPVSGLHTRHTHDQFNQVIFWGPAADMTGAILLTNTGTFEVDGEEACDENGNPFECWEASLADGTVVVAKEDMRSLRECVIHSLLHMQEAKSLSVKAAQEMLTLYEPELEAMEVKINDYFNDLAPEVDYSR</sequence>
<dbReference type="AlphaFoldDB" id="A0A7W7KQQ1"/>
<proteinExistence type="predicted"/>
<evidence type="ECO:0000313" key="2">
    <source>
        <dbReference type="Proteomes" id="UP000566995"/>
    </source>
</evidence>
<evidence type="ECO:0000313" key="1">
    <source>
        <dbReference type="EMBL" id="MBB4867152.1"/>
    </source>
</evidence>
<reference evidence="1 2" key="1">
    <citation type="submission" date="2020-08" db="EMBL/GenBank/DDBJ databases">
        <title>Functional genomics of gut bacteria from endangered species of beetles.</title>
        <authorList>
            <person name="Carlos-Shanley C."/>
        </authorList>
    </citation>
    <scope>NUCLEOTIDE SEQUENCE [LARGE SCALE GENOMIC DNA]</scope>
    <source>
        <strain evidence="1 2">S00179</strain>
    </source>
</reference>
<gene>
    <name evidence="1" type="ORF">HNP46_006063</name>
</gene>
<dbReference type="EMBL" id="JACHLI010000036">
    <property type="protein sequence ID" value="MBB4867152.1"/>
    <property type="molecule type" value="Genomic_DNA"/>
</dbReference>
<protein>
    <submittedName>
        <fullName evidence="1">Uncharacterized protein</fullName>
    </submittedName>
</protein>
<organism evidence="1 2">
    <name type="scientific">Pseudomonas nitroreducens</name>
    <dbReference type="NCBI Taxonomy" id="46680"/>
    <lineage>
        <taxon>Bacteria</taxon>
        <taxon>Pseudomonadati</taxon>
        <taxon>Pseudomonadota</taxon>
        <taxon>Gammaproteobacteria</taxon>
        <taxon>Pseudomonadales</taxon>
        <taxon>Pseudomonadaceae</taxon>
        <taxon>Pseudomonas</taxon>
    </lineage>
</organism>
<name>A0A7W7KQQ1_PSENT</name>
<accession>A0A7W7KQQ1</accession>